<feature type="compositionally biased region" description="Basic and acidic residues" evidence="4">
    <location>
        <begin position="97"/>
        <end position="106"/>
    </location>
</feature>
<dbReference type="GO" id="GO:0017177">
    <property type="term" value="C:glucosidase II complex"/>
    <property type="evidence" value="ECO:0007669"/>
    <property type="project" value="TreeGrafter"/>
</dbReference>
<protein>
    <submittedName>
        <fullName evidence="6">Glucosidase II beta subunit-like protein</fullName>
    </submittedName>
</protein>
<feature type="coiled-coil region" evidence="3">
    <location>
        <begin position="131"/>
        <end position="161"/>
    </location>
</feature>
<evidence type="ECO:0000259" key="5">
    <source>
        <dbReference type="PROSITE" id="PS51914"/>
    </source>
</evidence>
<dbReference type="PANTHER" id="PTHR12630">
    <property type="entry name" value="N-LINKED OLIGOSACCHARIDE PROCESSING"/>
    <property type="match status" value="1"/>
</dbReference>
<feature type="compositionally biased region" description="Polar residues" evidence="4">
    <location>
        <begin position="107"/>
        <end position="117"/>
    </location>
</feature>
<dbReference type="PANTHER" id="PTHR12630:SF1">
    <property type="entry name" value="GLUCOSIDASE 2 SUBUNIT BETA"/>
    <property type="match status" value="1"/>
</dbReference>
<gene>
    <name evidence="6" type="ORF">TELCIR_17192</name>
</gene>
<accession>A0A2G9TTE8</accession>
<evidence type="ECO:0000256" key="4">
    <source>
        <dbReference type="SAM" id="MobiDB-lite"/>
    </source>
</evidence>
<dbReference type="EMBL" id="KZ353878">
    <property type="protein sequence ID" value="PIO61286.1"/>
    <property type="molecule type" value="Genomic_DNA"/>
</dbReference>
<dbReference type="InterPro" id="IPR009011">
    <property type="entry name" value="Man6P_isomerase_rcpt-bd_dom_sf"/>
</dbReference>
<dbReference type="InterPro" id="IPR039794">
    <property type="entry name" value="Gtb1-like"/>
</dbReference>
<dbReference type="Gene3D" id="2.70.130.10">
    <property type="entry name" value="Mannose-6-phosphate receptor binding domain"/>
    <property type="match status" value="1"/>
</dbReference>
<evidence type="ECO:0000313" key="7">
    <source>
        <dbReference type="Proteomes" id="UP000230423"/>
    </source>
</evidence>
<name>A0A2G9TTE8_TELCI</name>
<dbReference type="PROSITE" id="PS51914">
    <property type="entry name" value="MRH"/>
    <property type="match status" value="1"/>
</dbReference>
<keyword evidence="7" id="KW-1185">Reference proteome</keyword>
<feature type="non-terminal residue" evidence="6">
    <location>
        <position position="1"/>
    </location>
</feature>
<reference evidence="6 7" key="1">
    <citation type="submission" date="2015-09" db="EMBL/GenBank/DDBJ databases">
        <title>Draft genome of the parasitic nematode Teladorsagia circumcincta isolate WARC Sus (inbred).</title>
        <authorList>
            <person name="Mitreva M."/>
        </authorList>
    </citation>
    <scope>NUCLEOTIDE SEQUENCE [LARGE SCALE GENOMIC DNA]</scope>
    <source>
        <strain evidence="6 7">S</strain>
    </source>
</reference>
<proteinExistence type="predicted"/>
<dbReference type="InterPro" id="IPR044865">
    <property type="entry name" value="MRH_dom"/>
</dbReference>
<dbReference type="GO" id="GO:0006491">
    <property type="term" value="P:N-glycan processing"/>
    <property type="evidence" value="ECO:0007669"/>
    <property type="project" value="TreeGrafter"/>
</dbReference>
<dbReference type="InterPro" id="IPR036607">
    <property type="entry name" value="PRKCSH"/>
</dbReference>
<dbReference type="Proteomes" id="UP000230423">
    <property type="component" value="Unassembled WGS sequence"/>
</dbReference>
<evidence type="ECO:0000256" key="2">
    <source>
        <dbReference type="ARBA" id="ARBA00023157"/>
    </source>
</evidence>
<feature type="domain" description="MRH" evidence="5">
    <location>
        <begin position="184"/>
        <end position="285"/>
    </location>
</feature>
<organism evidence="6 7">
    <name type="scientific">Teladorsagia circumcincta</name>
    <name type="common">Brown stomach worm</name>
    <name type="synonym">Ostertagia circumcincta</name>
    <dbReference type="NCBI Taxonomy" id="45464"/>
    <lineage>
        <taxon>Eukaryota</taxon>
        <taxon>Metazoa</taxon>
        <taxon>Ecdysozoa</taxon>
        <taxon>Nematoda</taxon>
        <taxon>Chromadorea</taxon>
        <taxon>Rhabditida</taxon>
        <taxon>Rhabditina</taxon>
        <taxon>Rhabditomorpha</taxon>
        <taxon>Strongyloidea</taxon>
        <taxon>Trichostrongylidae</taxon>
        <taxon>Teladorsagia</taxon>
    </lineage>
</organism>
<dbReference type="SUPFAM" id="SSF50911">
    <property type="entry name" value="Mannose 6-phosphate receptor domain"/>
    <property type="match status" value="1"/>
</dbReference>
<keyword evidence="3" id="KW-0175">Coiled coil</keyword>
<dbReference type="OrthoDB" id="28322at2759"/>
<keyword evidence="2" id="KW-1015">Disulfide bond</keyword>
<sequence length="296" mass="33945">DEKMKGVAPLKEEKEKLTPTKEELLQKKNAAMERESALKNKHKEAWEGIGDFQNHLSVDEADAEHFLKNMYEELKNEKRSAEDSKRHEEQEADEHDDLVADEDRGETTTQTTPGEASSNDDDYEYVMPPYDEETQKAIEEAEAARKEYDEVDVKVSTLESQIREAESFVEQDFGSDHAWAALKGQCHELNDKQYTYKYCPFDKTVQKDKNGYGETGLGNWKEWSGEPQNKYSKQSYTGGQQCWNGPQRSTEVMIQCGETSELIEATEPAKCEYRFVFRTPAACTDPDQEAPPHMEL</sequence>
<evidence type="ECO:0000313" key="6">
    <source>
        <dbReference type="EMBL" id="PIO61286.1"/>
    </source>
</evidence>
<dbReference type="Pfam" id="PF13015">
    <property type="entry name" value="PRKCSH_1"/>
    <property type="match status" value="1"/>
</dbReference>
<feature type="compositionally biased region" description="Basic and acidic residues" evidence="4">
    <location>
        <begin position="74"/>
        <end position="89"/>
    </location>
</feature>
<keyword evidence="1" id="KW-0732">Signal</keyword>
<dbReference type="AlphaFoldDB" id="A0A2G9TTE8"/>
<evidence type="ECO:0000256" key="1">
    <source>
        <dbReference type="ARBA" id="ARBA00022729"/>
    </source>
</evidence>
<feature type="region of interest" description="Disordered" evidence="4">
    <location>
        <begin position="74"/>
        <end position="126"/>
    </location>
</feature>
<evidence type="ECO:0000256" key="3">
    <source>
        <dbReference type="SAM" id="Coils"/>
    </source>
</evidence>